<dbReference type="Proteomes" id="UP000293360">
    <property type="component" value="Unassembled WGS sequence"/>
</dbReference>
<organism evidence="1 2">
    <name type="scientific">Monosporascus ibericus</name>
    <dbReference type="NCBI Taxonomy" id="155417"/>
    <lineage>
        <taxon>Eukaryota</taxon>
        <taxon>Fungi</taxon>
        <taxon>Dikarya</taxon>
        <taxon>Ascomycota</taxon>
        <taxon>Pezizomycotina</taxon>
        <taxon>Sordariomycetes</taxon>
        <taxon>Xylariomycetidae</taxon>
        <taxon>Xylariales</taxon>
        <taxon>Xylariales incertae sedis</taxon>
        <taxon>Monosporascus</taxon>
    </lineage>
</organism>
<dbReference type="AlphaFoldDB" id="A0A4Q4T768"/>
<accession>A0A4Q4T768</accession>
<evidence type="ECO:0000313" key="2">
    <source>
        <dbReference type="Proteomes" id="UP000293360"/>
    </source>
</evidence>
<proteinExistence type="predicted"/>
<dbReference type="EMBL" id="QJNU01000379">
    <property type="protein sequence ID" value="RYP00687.1"/>
    <property type="molecule type" value="Genomic_DNA"/>
</dbReference>
<name>A0A4Q4T768_9PEZI</name>
<sequence length="152" mass="16493">MPGPVGGEMERWDLKEVGGERNLSTSGYHQDPMGPLNLFLHHGRGPDHQQLAGCDRLSWPCRRGRQHLCETKAPGPKRKSAKNCAAAAVLKHVIEMPSETQPTPRSGVQTKFVRHWMSSVDAPDGEDLTPLHAGIAPSAAKQIGMAPRGSCM</sequence>
<gene>
    <name evidence="1" type="ORF">DL764_006425</name>
</gene>
<keyword evidence="2" id="KW-1185">Reference proteome</keyword>
<evidence type="ECO:0000313" key="1">
    <source>
        <dbReference type="EMBL" id="RYP00687.1"/>
    </source>
</evidence>
<reference evidence="1 2" key="1">
    <citation type="submission" date="2018-06" db="EMBL/GenBank/DDBJ databases">
        <title>Complete Genomes of Monosporascus.</title>
        <authorList>
            <person name="Robinson A.J."/>
            <person name="Natvig D.O."/>
        </authorList>
    </citation>
    <scope>NUCLEOTIDE SEQUENCE [LARGE SCALE GENOMIC DNA]</scope>
    <source>
        <strain evidence="1 2">CBS 110550</strain>
    </source>
</reference>
<comment type="caution">
    <text evidence="1">The sequence shown here is derived from an EMBL/GenBank/DDBJ whole genome shotgun (WGS) entry which is preliminary data.</text>
</comment>
<protein>
    <submittedName>
        <fullName evidence="1">Uncharacterized protein</fullName>
    </submittedName>
</protein>